<dbReference type="InterPro" id="IPR036615">
    <property type="entry name" value="Mur_ligase_C_dom_sf"/>
</dbReference>
<evidence type="ECO:0000256" key="9">
    <source>
        <dbReference type="ARBA" id="ARBA00022984"/>
    </source>
</evidence>
<dbReference type="InterPro" id="IPR013221">
    <property type="entry name" value="Mur_ligase_cen"/>
</dbReference>
<reference evidence="17 18" key="1">
    <citation type="submission" date="2020-03" db="EMBL/GenBank/DDBJ databases">
        <authorList>
            <person name="Sun Q."/>
        </authorList>
    </citation>
    <scope>NUCLEOTIDE SEQUENCE [LARGE SCALE GENOMIC DNA]</scope>
    <source>
        <strain evidence="17 18">KACC 21451</strain>
    </source>
</reference>
<evidence type="ECO:0000313" key="18">
    <source>
        <dbReference type="Proteomes" id="UP000587942"/>
    </source>
</evidence>
<dbReference type="EMBL" id="JAAVUM010000006">
    <property type="protein sequence ID" value="NKE05899.1"/>
    <property type="molecule type" value="Genomic_DNA"/>
</dbReference>
<dbReference type="Gene3D" id="3.40.1190.10">
    <property type="entry name" value="Mur-like, catalytic domain"/>
    <property type="match status" value="1"/>
</dbReference>
<evidence type="ECO:0000256" key="10">
    <source>
        <dbReference type="ARBA" id="ARBA00023306"/>
    </source>
</evidence>
<keyword evidence="9 12" id="KW-0573">Peptidoglycan synthesis</keyword>
<feature type="binding site" evidence="12">
    <location>
        <begin position="162"/>
        <end position="163"/>
    </location>
    <ligand>
        <name>UDP-N-acetyl-alpha-D-muramoyl-L-alanyl-D-glutamate</name>
        <dbReference type="ChEBI" id="CHEBI:83900"/>
    </ligand>
</feature>
<evidence type="ECO:0000256" key="13">
    <source>
        <dbReference type="RuleBase" id="RU004135"/>
    </source>
</evidence>
<evidence type="ECO:0000259" key="16">
    <source>
        <dbReference type="Pfam" id="PF08245"/>
    </source>
</evidence>
<dbReference type="Gene3D" id="3.40.1390.10">
    <property type="entry name" value="MurE/MurF, N-terminal domain"/>
    <property type="match status" value="1"/>
</dbReference>
<gene>
    <name evidence="12" type="primary">murE</name>
    <name evidence="17" type="ORF">GWK17_10545</name>
</gene>
<accession>A0A846TGH3</accession>
<dbReference type="PROSITE" id="PS01011">
    <property type="entry name" value="FOLYLPOLYGLU_SYNT_1"/>
    <property type="match status" value="1"/>
</dbReference>
<name>A0A846TGH3_9BACI</name>
<dbReference type="GO" id="GO:0071555">
    <property type="term" value="P:cell wall organization"/>
    <property type="evidence" value="ECO:0007669"/>
    <property type="project" value="UniProtKB-KW"/>
</dbReference>
<evidence type="ECO:0000259" key="15">
    <source>
        <dbReference type="Pfam" id="PF02875"/>
    </source>
</evidence>
<dbReference type="GO" id="GO:0009252">
    <property type="term" value="P:peptidoglycan biosynthetic process"/>
    <property type="evidence" value="ECO:0007669"/>
    <property type="project" value="UniProtKB-UniRule"/>
</dbReference>
<feature type="domain" description="Mur ligase C-terminal" evidence="15">
    <location>
        <begin position="340"/>
        <end position="466"/>
    </location>
</feature>
<dbReference type="NCBIfam" id="TIGR01085">
    <property type="entry name" value="murE"/>
    <property type="match status" value="1"/>
</dbReference>
<comment type="function">
    <text evidence="12">Catalyzes the addition of an amino acid to the nucleotide precursor UDP-N-acetylmuramoyl-L-alanyl-D-glutamate (UMAG) in the biosynthesis of bacterial cell-wall peptidoglycan.</text>
</comment>
<feature type="domain" description="Mur ligase N-terminal catalytic" evidence="14">
    <location>
        <begin position="24"/>
        <end position="98"/>
    </location>
</feature>
<keyword evidence="6 12" id="KW-0547">Nucleotide-binding</keyword>
<dbReference type="SUPFAM" id="SSF63418">
    <property type="entry name" value="MurE/MurF N-terminal domain"/>
    <property type="match status" value="1"/>
</dbReference>
<dbReference type="SUPFAM" id="SSF53623">
    <property type="entry name" value="MurD-like peptide ligases, catalytic domain"/>
    <property type="match status" value="1"/>
</dbReference>
<dbReference type="AlphaFoldDB" id="A0A846TGH3"/>
<keyword evidence="12" id="KW-0460">Magnesium</keyword>
<evidence type="ECO:0000256" key="2">
    <source>
        <dbReference type="ARBA" id="ARBA00005898"/>
    </source>
</evidence>
<sequence>MYIHFKQHSQLSIKRIWGETDQEVSAICYDSRKVTKESMFVCMSGENHDGHLYIKEAIVKGAAVIVGENPERLEEGSQQYPEVTFILTENARRFLANISIIFHGRVHEKIQTVGVTGTNGKTTVAAYVKSLMTNLGMPSGYIGTIGMFTSKGRIDFSQTTPTTPESIDLHSIFNQMHLQGDELASMEVTSVAIEQKRVEGIVFDVAIHTNLTPEHLEFHQTFENYRKAKLKLFRQAKQAVVNMDDEGMSAEILEIFNGPVLTYSLDKNAKADVKASNLKMSEAGTVFEMVVRGESYIVRAPVFGNYNVANLLAAVCTALHSGFTVQEILPAITMLESPEGRLEVLQEYGNRNIILDYAHTPPALKNLIKEVKKMPHRRLIVMIAGIGIRDWEKMPQMAQAIEGEADEIVVSVDHPGFHDPEDIINKVLSGFKNPRAGNIHRAPTRHEGVLAALNLSSEQDLIVLTSGCINGAQLVKGERIPHSDKDIIQNYFLFEKESLGMEYVQG</sequence>
<dbReference type="InterPro" id="IPR000713">
    <property type="entry name" value="Mur_ligase_N"/>
</dbReference>
<dbReference type="GO" id="GO:0004326">
    <property type="term" value="F:tetrahydrofolylpolyglutamate synthase activity"/>
    <property type="evidence" value="ECO:0007669"/>
    <property type="project" value="InterPro"/>
</dbReference>
<dbReference type="HAMAP" id="MF_00208">
    <property type="entry name" value="MurE"/>
    <property type="match status" value="1"/>
</dbReference>
<evidence type="ECO:0000256" key="1">
    <source>
        <dbReference type="ARBA" id="ARBA00004752"/>
    </source>
</evidence>
<dbReference type="GO" id="GO:0005737">
    <property type="term" value="C:cytoplasm"/>
    <property type="evidence" value="ECO:0007669"/>
    <property type="project" value="UniProtKB-SubCell"/>
</dbReference>
<dbReference type="Proteomes" id="UP000587942">
    <property type="component" value="Unassembled WGS sequence"/>
</dbReference>
<feature type="domain" description="Mur ligase central" evidence="16">
    <location>
        <begin position="115"/>
        <end position="318"/>
    </location>
</feature>
<keyword evidence="11 12" id="KW-0961">Cell wall biogenesis/degradation</keyword>
<dbReference type="GO" id="GO:0000287">
    <property type="term" value="F:magnesium ion binding"/>
    <property type="evidence" value="ECO:0007669"/>
    <property type="project" value="UniProtKB-UniRule"/>
</dbReference>
<feature type="binding site" evidence="12">
    <location>
        <position position="195"/>
    </location>
    <ligand>
        <name>UDP-N-acetyl-alpha-D-muramoyl-L-alanyl-D-glutamate</name>
        <dbReference type="ChEBI" id="CHEBI:83900"/>
    </ligand>
</feature>
<evidence type="ECO:0000256" key="12">
    <source>
        <dbReference type="HAMAP-Rule" id="MF_00208"/>
    </source>
</evidence>
<evidence type="ECO:0000256" key="3">
    <source>
        <dbReference type="ARBA" id="ARBA00022490"/>
    </source>
</evidence>
<comment type="cofactor">
    <cofactor evidence="12">
        <name>Mg(2+)</name>
        <dbReference type="ChEBI" id="CHEBI:18420"/>
    </cofactor>
</comment>
<comment type="similarity">
    <text evidence="2 12">Belongs to the MurCDEF family. MurE subfamily.</text>
</comment>
<proteinExistence type="inferred from homology"/>
<evidence type="ECO:0000313" key="17">
    <source>
        <dbReference type="EMBL" id="NKE05899.1"/>
    </source>
</evidence>
<keyword evidence="8 12" id="KW-0133">Cell shape</keyword>
<comment type="pathway">
    <text evidence="1 12 13">Cell wall biogenesis; peptidoglycan biosynthesis.</text>
</comment>
<feature type="binding site" evidence="12">
    <location>
        <position position="197"/>
    </location>
    <ligand>
        <name>UDP-N-acetyl-alpha-D-muramoyl-L-alanyl-D-glutamate</name>
        <dbReference type="ChEBI" id="CHEBI:83900"/>
    </ligand>
</feature>
<dbReference type="PANTHER" id="PTHR23135:SF4">
    <property type="entry name" value="UDP-N-ACETYLMURAMOYL-L-ALANYL-D-GLUTAMATE--2,6-DIAMINOPIMELATE LIGASE MURE HOMOLOG, CHLOROPLASTIC"/>
    <property type="match status" value="1"/>
</dbReference>
<keyword evidence="4 12" id="KW-0436">Ligase</keyword>
<feature type="binding site" evidence="12">
    <location>
        <position position="189"/>
    </location>
    <ligand>
        <name>UDP-N-acetyl-alpha-D-muramoyl-L-alanyl-D-glutamate</name>
        <dbReference type="ChEBI" id="CHEBI:83900"/>
    </ligand>
</feature>
<dbReference type="InterPro" id="IPR018109">
    <property type="entry name" value="Folylpolyglutamate_synth_CS"/>
</dbReference>
<dbReference type="Pfam" id="PF02875">
    <property type="entry name" value="Mur_ligase_C"/>
    <property type="match status" value="1"/>
</dbReference>
<keyword evidence="5 12" id="KW-0132">Cell division</keyword>
<evidence type="ECO:0000256" key="4">
    <source>
        <dbReference type="ARBA" id="ARBA00022598"/>
    </source>
</evidence>
<dbReference type="SUPFAM" id="SSF53244">
    <property type="entry name" value="MurD-like peptide ligases, peptide-binding domain"/>
    <property type="match status" value="1"/>
</dbReference>
<evidence type="ECO:0000256" key="5">
    <source>
        <dbReference type="ARBA" id="ARBA00022618"/>
    </source>
</evidence>
<keyword evidence="10 12" id="KW-0131">Cell cycle</keyword>
<dbReference type="NCBIfam" id="NF001126">
    <property type="entry name" value="PRK00139.1-4"/>
    <property type="match status" value="1"/>
</dbReference>
<feature type="binding site" evidence="12">
    <location>
        <position position="31"/>
    </location>
    <ligand>
        <name>UDP-N-acetyl-alpha-D-muramoyl-L-alanyl-D-glutamate</name>
        <dbReference type="ChEBI" id="CHEBI:83900"/>
    </ligand>
</feature>
<comment type="subcellular location">
    <subcellularLocation>
        <location evidence="12 13">Cytoplasm</location>
    </subcellularLocation>
</comment>
<dbReference type="EC" id="6.3.2.-" evidence="12"/>
<dbReference type="GO" id="GO:0051301">
    <property type="term" value="P:cell division"/>
    <property type="evidence" value="ECO:0007669"/>
    <property type="project" value="UniProtKB-KW"/>
</dbReference>
<dbReference type="Pfam" id="PF01225">
    <property type="entry name" value="Mur_ligase"/>
    <property type="match status" value="1"/>
</dbReference>
<organism evidence="17 18">
    <name type="scientific">Mesobacillus selenatarsenatis</name>
    <dbReference type="NCBI Taxonomy" id="388741"/>
    <lineage>
        <taxon>Bacteria</taxon>
        <taxon>Bacillati</taxon>
        <taxon>Bacillota</taxon>
        <taxon>Bacilli</taxon>
        <taxon>Bacillales</taxon>
        <taxon>Bacillaceae</taxon>
        <taxon>Mesobacillus</taxon>
    </lineage>
</organism>
<dbReference type="InterPro" id="IPR035911">
    <property type="entry name" value="MurE/MurF_N"/>
</dbReference>
<dbReference type="RefSeq" id="WP_167832333.1">
    <property type="nucleotide sequence ID" value="NZ_JAAVUM010000006.1"/>
</dbReference>
<dbReference type="Pfam" id="PF08245">
    <property type="entry name" value="Mur_ligase_M"/>
    <property type="match status" value="1"/>
</dbReference>
<keyword evidence="3 12" id="KW-0963">Cytoplasm</keyword>
<feature type="modified residue" description="N6-carboxylysine" evidence="12">
    <location>
        <position position="229"/>
    </location>
</feature>
<evidence type="ECO:0000256" key="6">
    <source>
        <dbReference type="ARBA" id="ARBA00022741"/>
    </source>
</evidence>
<keyword evidence="7 12" id="KW-0067">ATP-binding</keyword>
<evidence type="ECO:0000256" key="8">
    <source>
        <dbReference type="ARBA" id="ARBA00022960"/>
    </source>
</evidence>
<comment type="caution">
    <text evidence="17">The sequence shown here is derived from an EMBL/GenBank/DDBJ whole genome shotgun (WGS) entry which is preliminary data.</text>
</comment>
<dbReference type="UniPathway" id="UPA00219"/>
<dbReference type="GO" id="GO:0008360">
    <property type="term" value="P:regulation of cell shape"/>
    <property type="evidence" value="ECO:0007669"/>
    <property type="project" value="UniProtKB-KW"/>
</dbReference>
<feature type="binding site" evidence="12">
    <location>
        <begin position="117"/>
        <end position="123"/>
    </location>
    <ligand>
        <name>ATP</name>
        <dbReference type="ChEBI" id="CHEBI:30616"/>
    </ligand>
</feature>
<evidence type="ECO:0000259" key="14">
    <source>
        <dbReference type="Pfam" id="PF01225"/>
    </source>
</evidence>
<protein>
    <recommendedName>
        <fullName evidence="12">UDP-N-acetylmuramyl-tripeptide synthetase</fullName>
        <ecNumber evidence="12">6.3.2.-</ecNumber>
    </recommendedName>
    <alternativeName>
        <fullName evidence="12">UDP-MurNAc-tripeptide synthetase</fullName>
    </alternativeName>
</protein>
<evidence type="ECO:0000256" key="11">
    <source>
        <dbReference type="ARBA" id="ARBA00023316"/>
    </source>
</evidence>
<evidence type="ECO:0000256" key="7">
    <source>
        <dbReference type="ARBA" id="ARBA00022840"/>
    </source>
</evidence>
<dbReference type="Gene3D" id="3.90.190.20">
    <property type="entry name" value="Mur ligase, C-terminal domain"/>
    <property type="match status" value="1"/>
</dbReference>
<dbReference type="PANTHER" id="PTHR23135">
    <property type="entry name" value="MUR LIGASE FAMILY MEMBER"/>
    <property type="match status" value="1"/>
</dbReference>
<comment type="caution">
    <text evidence="12">Lacks conserved residue(s) required for the propagation of feature annotation.</text>
</comment>
<dbReference type="InterPro" id="IPR005761">
    <property type="entry name" value="UDP-N-AcMur-Glu-dNH2Pim_ligase"/>
</dbReference>
<dbReference type="GO" id="GO:0005524">
    <property type="term" value="F:ATP binding"/>
    <property type="evidence" value="ECO:0007669"/>
    <property type="project" value="UniProtKB-UniRule"/>
</dbReference>
<dbReference type="InterPro" id="IPR004101">
    <property type="entry name" value="Mur_ligase_C"/>
</dbReference>
<comment type="PTM">
    <text evidence="12">Carboxylation is probably crucial for Mg(2+) binding and, consequently, for the gamma-phosphate positioning of ATP.</text>
</comment>
<dbReference type="InterPro" id="IPR036565">
    <property type="entry name" value="Mur-like_cat_sf"/>
</dbReference>